<proteinExistence type="predicted"/>
<keyword evidence="2" id="KW-0489">Methyltransferase</keyword>
<dbReference type="PANTHER" id="PTHR36973">
    <property type="entry name" value="SLL1456 PROTEIN-RELATED"/>
    <property type="match status" value="1"/>
</dbReference>
<dbReference type="GO" id="GO:0008168">
    <property type="term" value="F:methyltransferase activity"/>
    <property type="evidence" value="ECO:0007669"/>
    <property type="project" value="UniProtKB-KW"/>
</dbReference>
<accession>A0ABS8AKJ9</accession>
<name>A0ABS8AKJ9_9BACT</name>
<dbReference type="GO" id="GO:0032259">
    <property type="term" value="P:methylation"/>
    <property type="evidence" value="ECO:0007669"/>
    <property type="project" value="UniProtKB-KW"/>
</dbReference>
<dbReference type="Gene3D" id="3.40.50.150">
    <property type="entry name" value="Vaccinia Virus protein VP39"/>
    <property type="match status" value="1"/>
</dbReference>
<dbReference type="InterPro" id="IPR053188">
    <property type="entry name" value="FkbM_Methyltransferase"/>
</dbReference>
<dbReference type="InterPro" id="IPR029063">
    <property type="entry name" value="SAM-dependent_MTases_sf"/>
</dbReference>
<gene>
    <name evidence="2" type="ORF">LGH70_23420</name>
</gene>
<evidence type="ECO:0000313" key="3">
    <source>
        <dbReference type="Proteomes" id="UP001165297"/>
    </source>
</evidence>
<dbReference type="InterPro" id="IPR006342">
    <property type="entry name" value="FkbM_mtfrase"/>
</dbReference>
<reference evidence="2" key="1">
    <citation type="submission" date="2021-10" db="EMBL/GenBank/DDBJ databases">
        <authorList>
            <person name="Dean J.D."/>
            <person name="Kim M.K."/>
            <person name="Newey C.N."/>
            <person name="Stoker T.S."/>
            <person name="Thompson D.W."/>
            <person name="Grose J.H."/>
        </authorList>
    </citation>
    <scope>NUCLEOTIDE SEQUENCE</scope>
    <source>
        <strain evidence="2">BT635</strain>
    </source>
</reference>
<dbReference type="Proteomes" id="UP001165297">
    <property type="component" value="Unassembled WGS sequence"/>
</dbReference>
<dbReference type="SUPFAM" id="SSF53335">
    <property type="entry name" value="S-adenosyl-L-methionine-dependent methyltransferases"/>
    <property type="match status" value="1"/>
</dbReference>
<keyword evidence="3" id="KW-1185">Reference proteome</keyword>
<dbReference type="EMBL" id="JAJADQ010000025">
    <property type="protein sequence ID" value="MCB2380564.1"/>
    <property type="molecule type" value="Genomic_DNA"/>
</dbReference>
<dbReference type="RefSeq" id="WP_226190950.1">
    <property type="nucleotide sequence ID" value="NZ_JAJADQ010000025.1"/>
</dbReference>
<organism evidence="2 3">
    <name type="scientific">Hymenobacter nitidus</name>
    <dbReference type="NCBI Taxonomy" id="2880929"/>
    <lineage>
        <taxon>Bacteria</taxon>
        <taxon>Pseudomonadati</taxon>
        <taxon>Bacteroidota</taxon>
        <taxon>Cytophagia</taxon>
        <taxon>Cytophagales</taxon>
        <taxon>Hymenobacteraceae</taxon>
        <taxon>Hymenobacter</taxon>
    </lineage>
</organism>
<dbReference type="PANTHER" id="PTHR36973:SF4">
    <property type="entry name" value="NODULATION PROTEIN"/>
    <property type="match status" value="1"/>
</dbReference>
<evidence type="ECO:0000313" key="2">
    <source>
        <dbReference type="EMBL" id="MCB2380564.1"/>
    </source>
</evidence>
<comment type="caution">
    <text evidence="2">The sequence shown here is derived from an EMBL/GenBank/DDBJ whole genome shotgun (WGS) entry which is preliminary data.</text>
</comment>
<keyword evidence="2" id="KW-0808">Transferase</keyword>
<dbReference type="Pfam" id="PF05050">
    <property type="entry name" value="Methyltransf_21"/>
    <property type="match status" value="1"/>
</dbReference>
<evidence type="ECO:0000259" key="1">
    <source>
        <dbReference type="Pfam" id="PF05050"/>
    </source>
</evidence>
<protein>
    <submittedName>
        <fullName evidence="2">FkbM family methyltransferase</fullName>
    </submittedName>
</protein>
<dbReference type="NCBIfam" id="TIGR01444">
    <property type="entry name" value="fkbM_fam"/>
    <property type="match status" value="1"/>
</dbReference>
<feature type="domain" description="Methyltransferase FkbM" evidence="1">
    <location>
        <begin position="51"/>
        <end position="220"/>
    </location>
</feature>
<sequence length="247" mass="27807">MDSIIKSFARTARSVTRSVGVDIVRYPHLATTLLDQRGQLMQHHGIDLVFDIGANIGQFGEELRDHGYQGEILSFEPQQAAYQHLRQAASADPKWHAFHYAFGEVPGTTTINLSQNSHSSSLLPMLESHLDSAPESAYIGKEEIQVRTLNDFWYEYGSKYEESTIMLKIDVQGFEKYVLAGANSFLPHVSLIQLEMSLIELYNGEMLYNEMMDYLHSLGFGTLLTLIPGHSHPETGRLLQVDGVFSR</sequence>